<dbReference type="CDD" id="cd04278">
    <property type="entry name" value="ZnMc_MMP"/>
    <property type="match status" value="2"/>
</dbReference>
<evidence type="ECO:0000256" key="2">
    <source>
        <dbReference type="ARBA" id="ARBA00022723"/>
    </source>
</evidence>
<feature type="domain" description="Peptidase metallopeptidase" evidence="5">
    <location>
        <begin position="141"/>
        <end position="296"/>
    </location>
</feature>
<dbReference type="GO" id="GO:0008270">
    <property type="term" value="F:zinc ion binding"/>
    <property type="evidence" value="ECO:0007669"/>
    <property type="project" value="InterPro"/>
</dbReference>
<evidence type="ECO:0000256" key="4">
    <source>
        <dbReference type="ARBA" id="ARBA00022833"/>
    </source>
</evidence>
<dbReference type="InterPro" id="IPR001818">
    <property type="entry name" value="Pept_M10_metallopeptidase"/>
</dbReference>
<dbReference type="GO" id="GO:0031012">
    <property type="term" value="C:extracellular matrix"/>
    <property type="evidence" value="ECO:0007669"/>
    <property type="project" value="InterPro"/>
</dbReference>
<evidence type="ECO:0000256" key="3">
    <source>
        <dbReference type="ARBA" id="ARBA00022801"/>
    </source>
</evidence>
<comment type="caution">
    <text evidence="6">The sequence shown here is derived from an EMBL/GenBank/DDBJ whole genome shotgun (WGS) entry which is preliminary data.</text>
</comment>
<evidence type="ECO:0000313" key="6">
    <source>
        <dbReference type="EMBL" id="KAK0578057.1"/>
    </source>
</evidence>
<keyword evidence="1" id="KW-0645">Protease</keyword>
<name>A0AA39RT90_ACESA</name>
<dbReference type="Gene3D" id="3.40.390.10">
    <property type="entry name" value="Collagenase (Catalytic Domain)"/>
    <property type="match status" value="2"/>
</dbReference>
<dbReference type="AlphaFoldDB" id="A0AA39RT90"/>
<dbReference type="PANTHER" id="PTHR10201:SF213">
    <property type="entry name" value="METALLOENDOPROTEINASE 2-MMP-LIKE"/>
    <property type="match status" value="1"/>
</dbReference>
<dbReference type="GO" id="GO:0030198">
    <property type="term" value="P:extracellular matrix organization"/>
    <property type="evidence" value="ECO:0007669"/>
    <property type="project" value="TreeGrafter"/>
</dbReference>
<keyword evidence="7" id="KW-1185">Reference proteome</keyword>
<keyword evidence="3" id="KW-0378">Hydrolase</keyword>
<dbReference type="GO" id="GO:0030574">
    <property type="term" value="P:collagen catabolic process"/>
    <property type="evidence" value="ECO:0007669"/>
    <property type="project" value="TreeGrafter"/>
</dbReference>
<dbReference type="Pfam" id="PF00413">
    <property type="entry name" value="Peptidase_M10"/>
    <property type="match status" value="2"/>
</dbReference>
<dbReference type="GO" id="GO:0006508">
    <property type="term" value="P:proteolysis"/>
    <property type="evidence" value="ECO:0007669"/>
    <property type="project" value="UniProtKB-KW"/>
</dbReference>
<dbReference type="InterPro" id="IPR033739">
    <property type="entry name" value="M10A_MMP"/>
</dbReference>
<sequence length="477" mass="54237">MESSSSSRMAINGGIIKFKNQKCSCGIKAAVKISESQNNPKKLYFFCERGKCNFYKFWDPDNEEFNQTEFLGNNSQRYDGSENFQVQQEMTSVMQKLELLWQMVQHLESLHVRTRMRSGYIFNQNHSGDGSFRVQYAFFKRHNRWPKWKEVLRYEFGEGTREDVKDPFWRAASTWQPYTPFTFEHVNVLYKADIRVSFKRGAHGDGKPLDGPRGILAHAFAPIDGRLHSDADENWVVGAVPHGIDMQTLALHELGHILGLQHSSVKDAIMWPRLPSGNTKGLNDDDIQGINALYTGTTRMRSGYIFNQNNYFHVKYAFFPGQPKWPKGKKVLKYEFGDGTREDVKDPLGRAASTWQPYTPFTFEHFKVLDQSDIRVSFKSRAHGDGKPFDGPRGILAHAFSPTDGRLHFDADENWAVGAVPNAFDIQTVALHELGHILGLVHSSVQDAIMWPTQSAGKTKGLNDDDIQGIKALYAGY</sequence>
<feature type="domain" description="Peptidase metallopeptidase" evidence="5">
    <location>
        <begin position="321"/>
        <end position="476"/>
    </location>
</feature>
<dbReference type="SMART" id="SM00235">
    <property type="entry name" value="ZnMc"/>
    <property type="match status" value="2"/>
</dbReference>
<dbReference type="InterPro" id="IPR006026">
    <property type="entry name" value="Peptidase_Metallo"/>
</dbReference>
<evidence type="ECO:0000313" key="7">
    <source>
        <dbReference type="Proteomes" id="UP001168877"/>
    </source>
</evidence>
<keyword evidence="2" id="KW-0479">Metal-binding</keyword>
<dbReference type="InterPro" id="IPR024079">
    <property type="entry name" value="MetalloPept_cat_dom_sf"/>
</dbReference>
<dbReference type="GO" id="GO:0004222">
    <property type="term" value="F:metalloendopeptidase activity"/>
    <property type="evidence" value="ECO:0007669"/>
    <property type="project" value="InterPro"/>
</dbReference>
<dbReference type="PANTHER" id="PTHR10201">
    <property type="entry name" value="MATRIX METALLOPROTEINASE"/>
    <property type="match status" value="1"/>
</dbReference>
<reference evidence="6" key="1">
    <citation type="journal article" date="2022" name="Plant J.">
        <title>Strategies of tolerance reflected in two North American maple genomes.</title>
        <authorList>
            <person name="McEvoy S.L."/>
            <person name="Sezen U.U."/>
            <person name="Trouern-Trend A."/>
            <person name="McMahon S.M."/>
            <person name="Schaberg P.G."/>
            <person name="Yang J."/>
            <person name="Wegrzyn J.L."/>
            <person name="Swenson N.G."/>
        </authorList>
    </citation>
    <scope>NUCLEOTIDE SEQUENCE</scope>
    <source>
        <strain evidence="6">NS2018</strain>
    </source>
</reference>
<keyword evidence="4" id="KW-0862">Zinc</keyword>
<dbReference type="Proteomes" id="UP001168877">
    <property type="component" value="Unassembled WGS sequence"/>
</dbReference>
<dbReference type="InterPro" id="IPR021190">
    <property type="entry name" value="Pept_M10A"/>
</dbReference>
<organism evidence="6 7">
    <name type="scientific">Acer saccharum</name>
    <name type="common">Sugar maple</name>
    <dbReference type="NCBI Taxonomy" id="4024"/>
    <lineage>
        <taxon>Eukaryota</taxon>
        <taxon>Viridiplantae</taxon>
        <taxon>Streptophyta</taxon>
        <taxon>Embryophyta</taxon>
        <taxon>Tracheophyta</taxon>
        <taxon>Spermatophyta</taxon>
        <taxon>Magnoliopsida</taxon>
        <taxon>eudicotyledons</taxon>
        <taxon>Gunneridae</taxon>
        <taxon>Pentapetalae</taxon>
        <taxon>rosids</taxon>
        <taxon>malvids</taxon>
        <taxon>Sapindales</taxon>
        <taxon>Sapindaceae</taxon>
        <taxon>Hippocastanoideae</taxon>
        <taxon>Acereae</taxon>
        <taxon>Acer</taxon>
    </lineage>
</organism>
<proteinExistence type="predicted"/>
<evidence type="ECO:0000259" key="5">
    <source>
        <dbReference type="SMART" id="SM00235"/>
    </source>
</evidence>
<evidence type="ECO:0000256" key="1">
    <source>
        <dbReference type="ARBA" id="ARBA00022670"/>
    </source>
</evidence>
<protein>
    <recommendedName>
        <fullName evidence="5">Peptidase metallopeptidase domain-containing protein</fullName>
    </recommendedName>
</protein>
<reference evidence="6" key="2">
    <citation type="submission" date="2023-06" db="EMBL/GenBank/DDBJ databases">
        <authorList>
            <person name="Swenson N.G."/>
            <person name="Wegrzyn J.L."/>
            <person name="Mcevoy S.L."/>
        </authorList>
    </citation>
    <scope>NUCLEOTIDE SEQUENCE</scope>
    <source>
        <strain evidence="6">NS2018</strain>
        <tissue evidence="6">Leaf</tissue>
    </source>
</reference>
<dbReference type="EMBL" id="JAUESC010000385">
    <property type="protein sequence ID" value="KAK0578057.1"/>
    <property type="molecule type" value="Genomic_DNA"/>
</dbReference>
<dbReference type="SUPFAM" id="SSF55486">
    <property type="entry name" value="Metalloproteases ('zincins'), catalytic domain"/>
    <property type="match status" value="2"/>
</dbReference>
<dbReference type="PRINTS" id="PR00138">
    <property type="entry name" value="MATRIXIN"/>
</dbReference>
<accession>A0AA39RT90</accession>
<gene>
    <name evidence="6" type="ORF">LWI29_004334</name>
</gene>